<gene>
    <name evidence="2" type="primary">nadR</name>
    <name evidence="2" type="ORF">GCM10009114_15040</name>
</gene>
<sequence>MAKCGFTLGKFAPFHKGHEWMMCKALEVVDELVVVIYRCDELPHISLSTRANWIRKRFPQVTVLEAHNGPKDQGYSQHVIEIQNQFLTQFLKDYKFNYFFSSEAYGDHVAKALDSEDFRIDMQRAKIPISATQIRADLFHHRRFLSEEVYKDLIRKIVFLGAPSTGKSTLCKALADKYNTLWVEEYGREYWQAHQVNRRLTPEQLLHIGQSQVALEEERLAEANQFLFCDTNAFTTWHFALHYHDSALPELQRLAQQSWLRYDLVVLCEEDIPYDDTWERSGDANRHEFQTFLKAYMHEHNKPYLLVSGTLEQRMAKVEEKLAQMSLQACKD</sequence>
<dbReference type="InterPro" id="IPR038727">
    <property type="entry name" value="NadR/Ttd14_AAA_dom"/>
</dbReference>
<name>A0ABP3WV50_9ALTE</name>
<evidence type="ECO:0000259" key="1">
    <source>
        <dbReference type="Pfam" id="PF13521"/>
    </source>
</evidence>
<protein>
    <submittedName>
        <fullName evidence="2">Multifunctional transcriptional regulator/nicotinamide-nucleotide adenylyltransferase/ribosylnicotinamide kinase NadR</fullName>
    </submittedName>
</protein>
<dbReference type="InterPro" id="IPR052735">
    <property type="entry name" value="NAD_biosynth-regulator"/>
</dbReference>
<comment type="caution">
    <text evidence="2">The sequence shown here is derived from an EMBL/GenBank/DDBJ whole genome shotgun (WGS) entry which is preliminary data.</text>
</comment>
<dbReference type="PANTHER" id="PTHR37512:SF1">
    <property type="entry name" value="NADR_TTD14 AAA DOMAIN-CONTAINING PROTEIN"/>
    <property type="match status" value="1"/>
</dbReference>
<dbReference type="Proteomes" id="UP001500359">
    <property type="component" value="Unassembled WGS sequence"/>
</dbReference>
<keyword evidence="2" id="KW-0418">Kinase</keyword>
<feature type="domain" description="NadR/Ttd14 AAA" evidence="1">
    <location>
        <begin position="156"/>
        <end position="314"/>
    </location>
</feature>
<dbReference type="Gene3D" id="3.40.50.620">
    <property type="entry name" value="HUPs"/>
    <property type="match status" value="1"/>
</dbReference>
<dbReference type="PANTHER" id="PTHR37512">
    <property type="entry name" value="TRIFUNCTIONAL NAD BIOSYNTHESIS/REGULATOR PROTEIN NADR"/>
    <property type="match status" value="1"/>
</dbReference>
<accession>A0ABP3WV50</accession>
<keyword evidence="2" id="KW-0548">Nucleotidyltransferase</keyword>
<dbReference type="EMBL" id="BAAAFD010000003">
    <property type="protein sequence ID" value="GAA0855674.1"/>
    <property type="molecule type" value="Genomic_DNA"/>
</dbReference>
<reference evidence="3" key="1">
    <citation type="journal article" date="2019" name="Int. J. Syst. Evol. Microbiol.">
        <title>The Global Catalogue of Microorganisms (GCM) 10K type strain sequencing project: providing services to taxonomists for standard genome sequencing and annotation.</title>
        <authorList>
            <consortium name="The Broad Institute Genomics Platform"/>
            <consortium name="The Broad Institute Genome Sequencing Center for Infectious Disease"/>
            <person name="Wu L."/>
            <person name="Ma J."/>
        </authorList>
    </citation>
    <scope>NUCLEOTIDE SEQUENCE [LARGE SCALE GENOMIC DNA]</scope>
    <source>
        <strain evidence="3">JCM 15896</strain>
    </source>
</reference>
<keyword evidence="2" id="KW-0808">Transferase</keyword>
<dbReference type="RefSeq" id="WP_343858282.1">
    <property type="nucleotide sequence ID" value="NZ_BAAAFD010000003.1"/>
</dbReference>
<dbReference type="InterPro" id="IPR014729">
    <property type="entry name" value="Rossmann-like_a/b/a_fold"/>
</dbReference>
<organism evidence="2 3">
    <name type="scientific">Aliiglaciecola litoralis</name>
    <dbReference type="NCBI Taxonomy" id="582857"/>
    <lineage>
        <taxon>Bacteria</taxon>
        <taxon>Pseudomonadati</taxon>
        <taxon>Pseudomonadota</taxon>
        <taxon>Gammaproteobacteria</taxon>
        <taxon>Alteromonadales</taxon>
        <taxon>Alteromonadaceae</taxon>
        <taxon>Aliiglaciecola</taxon>
    </lineage>
</organism>
<dbReference type="Gene3D" id="3.40.50.300">
    <property type="entry name" value="P-loop containing nucleotide triphosphate hydrolases"/>
    <property type="match status" value="1"/>
</dbReference>
<proteinExistence type="predicted"/>
<keyword evidence="3" id="KW-1185">Reference proteome</keyword>
<dbReference type="Pfam" id="PF13521">
    <property type="entry name" value="AAA_28"/>
    <property type="match status" value="1"/>
</dbReference>
<dbReference type="InterPro" id="IPR027417">
    <property type="entry name" value="P-loop_NTPase"/>
</dbReference>
<dbReference type="SUPFAM" id="SSF52374">
    <property type="entry name" value="Nucleotidylyl transferase"/>
    <property type="match status" value="1"/>
</dbReference>
<evidence type="ECO:0000313" key="3">
    <source>
        <dbReference type="Proteomes" id="UP001500359"/>
    </source>
</evidence>
<evidence type="ECO:0000313" key="2">
    <source>
        <dbReference type="EMBL" id="GAA0855674.1"/>
    </source>
</evidence>
<dbReference type="SUPFAM" id="SSF52540">
    <property type="entry name" value="P-loop containing nucleoside triphosphate hydrolases"/>
    <property type="match status" value="1"/>
</dbReference>
<dbReference type="GO" id="GO:0016779">
    <property type="term" value="F:nucleotidyltransferase activity"/>
    <property type="evidence" value="ECO:0007669"/>
    <property type="project" value="UniProtKB-KW"/>
</dbReference>
<dbReference type="GO" id="GO:0016301">
    <property type="term" value="F:kinase activity"/>
    <property type="evidence" value="ECO:0007669"/>
    <property type="project" value="UniProtKB-KW"/>
</dbReference>